<dbReference type="AlphaFoldDB" id="A0A3M7QQY5"/>
<dbReference type="Proteomes" id="UP000276133">
    <property type="component" value="Unassembled WGS sequence"/>
</dbReference>
<comment type="caution">
    <text evidence="1">The sequence shown here is derived from an EMBL/GenBank/DDBJ whole genome shotgun (WGS) entry which is preliminary data.</text>
</comment>
<proteinExistence type="predicted"/>
<dbReference type="EMBL" id="REGN01005333">
    <property type="protein sequence ID" value="RNA13760.1"/>
    <property type="molecule type" value="Genomic_DNA"/>
</dbReference>
<gene>
    <name evidence="1" type="ORF">BpHYR1_015290</name>
</gene>
<reference evidence="1 2" key="1">
    <citation type="journal article" date="2018" name="Sci. Rep.">
        <title>Genomic signatures of local adaptation to the degree of environmental predictability in rotifers.</title>
        <authorList>
            <person name="Franch-Gras L."/>
            <person name="Hahn C."/>
            <person name="Garcia-Roger E.M."/>
            <person name="Carmona M.J."/>
            <person name="Serra M."/>
            <person name="Gomez A."/>
        </authorList>
    </citation>
    <scope>NUCLEOTIDE SEQUENCE [LARGE SCALE GENOMIC DNA]</scope>
    <source>
        <strain evidence="1">HYR1</strain>
    </source>
</reference>
<evidence type="ECO:0000313" key="2">
    <source>
        <dbReference type="Proteomes" id="UP000276133"/>
    </source>
</evidence>
<organism evidence="1 2">
    <name type="scientific">Brachionus plicatilis</name>
    <name type="common">Marine rotifer</name>
    <name type="synonym">Brachionus muelleri</name>
    <dbReference type="NCBI Taxonomy" id="10195"/>
    <lineage>
        <taxon>Eukaryota</taxon>
        <taxon>Metazoa</taxon>
        <taxon>Spiralia</taxon>
        <taxon>Gnathifera</taxon>
        <taxon>Rotifera</taxon>
        <taxon>Eurotatoria</taxon>
        <taxon>Monogononta</taxon>
        <taxon>Pseudotrocha</taxon>
        <taxon>Ploima</taxon>
        <taxon>Brachionidae</taxon>
        <taxon>Brachionus</taxon>
    </lineage>
</organism>
<protein>
    <submittedName>
        <fullName evidence="1">Uncharacterized protein</fullName>
    </submittedName>
</protein>
<name>A0A3M7QQY5_BRAPC</name>
<evidence type="ECO:0000313" key="1">
    <source>
        <dbReference type="EMBL" id="RNA13760.1"/>
    </source>
</evidence>
<keyword evidence="2" id="KW-1185">Reference proteome</keyword>
<accession>A0A3M7QQY5</accession>
<sequence>MNMTFLAGLESQLELIKLTHVINKHILIKKNRSHTQRTISSSNFFIENLSNYANNYHCKQVSNLYQITTLISNSVFVTNWSYSATDPQKSN</sequence>